<evidence type="ECO:0000256" key="2">
    <source>
        <dbReference type="ARBA" id="ARBA00023012"/>
    </source>
</evidence>
<dbReference type="InterPro" id="IPR039420">
    <property type="entry name" value="WalR-like"/>
</dbReference>
<evidence type="ECO:0000256" key="4">
    <source>
        <dbReference type="ARBA" id="ARBA00023125"/>
    </source>
</evidence>
<organism evidence="10 11">
    <name type="scientific">Lacimicrobium alkaliphilum</name>
    <dbReference type="NCBI Taxonomy" id="1526571"/>
    <lineage>
        <taxon>Bacteria</taxon>
        <taxon>Pseudomonadati</taxon>
        <taxon>Pseudomonadota</taxon>
        <taxon>Gammaproteobacteria</taxon>
        <taxon>Alteromonadales</taxon>
        <taxon>Alteromonadaceae</taxon>
        <taxon>Lacimicrobium</taxon>
    </lineage>
</organism>
<dbReference type="InterPro" id="IPR001867">
    <property type="entry name" value="OmpR/PhoB-type_DNA-bd"/>
</dbReference>
<evidence type="ECO:0000256" key="1">
    <source>
        <dbReference type="ARBA" id="ARBA00022553"/>
    </source>
</evidence>
<dbReference type="Proteomes" id="UP000614272">
    <property type="component" value="Unassembled WGS sequence"/>
</dbReference>
<keyword evidence="11" id="KW-1185">Reference proteome</keyword>
<dbReference type="Pfam" id="PF00072">
    <property type="entry name" value="Response_reg"/>
    <property type="match status" value="1"/>
</dbReference>
<keyword evidence="5" id="KW-0804">Transcription</keyword>
<dbReference type="RefSeq" id="WP_099032960.1">
    <property type="nucleotide sequence ID" value="NZ_BMGJ01000002.1"/>
</dbReference>
<reference evidence="11" key="1">
    <citation type="journal article" date="2019" name="Int. J. Syst. Evol. Microbiol.">
        <title>The Global Catalogue of Microorganisms (GCM) 10K type strain sequencing project: providing services to taxonomists for standard genome sequencing and annotation.</title>
        <authorList>
            <consortium name="The Broad Institute Genomics Platform"/>
            <consortium name="The Broad Institute Genome Sequencing Center for Infectious Disease"/>
            <person name="Wu L."/>
            <person name="Ma J."/>
        </authorList>
    </citation>
    <scope>NUCLEOTIDE SEQUENCE [LARGE SCALE GENOMIC DNA]</scope>
    <source>
        <strain evidence="11">CGMCC 1.12923</strain>
    </source>
</reference>
<dbReference type="EMBL" id="BMGJ01000002">
    <property type="protein sequence ID" value="GGD55232.1"/>
    <property type="molecule type" value="Genomic_DNA"/>
</dbReference>
<gene>
    <name evidence="10" type="primary">phoP</name>
    <name evidence="10" type="ORF">GCM10011357_08690</name>
</gene>
<evidence type="ECO:0000256" key="7">
    <source>
        <dbReference type="PROSITE-ProRule" id="PRU01091"/>
    </source>
</evidence>
<name>A0ABQ1R5D3_9ALTE</name>
<feature type="domain" description="Response regulatory" evidence="8">
    <location>
        <begin position="2"/>
        <end position="116"/>
    </location>
</feature>
<protein>
    <submittedName>
        <fullName evidence="10">DNA-binding response regulator</fullName>
    </submittedName>
</protein>
<feature type="domain" description="OmpR/PhoB-type" evidence="9">
    <location>
        <begin position="124"/>
        <end position="222"/>
    </location>
</feature>
<evidence type="ECO:0000256" key="6">
    <source>
        <dbReference type="PROSITE-ProRule" id="PRU00169"/>
    </source>
</evidence>
<dbReference type="SMART" id="SM00862">
    <property type="entry name" value="Trans_reg_C"/>
    <property type="match status" value="1"/>
</dbReference>
<feature type="modified residue" description="4-aspartylphosphate" evidence="6">
    <location>
        <position position="51"/>
    </location>
</feature>
<evidence type="ECO:0000313" key="10">
    <source>
        <dbReference type="EMBL" id="GGD55232.1"/>
    </source>
</evidence>
<dbReference type="InterPro" id="IPR036388">
    <property type="entry name" value="WH-like_DNA-bd_sf"/>
</dbReference>
<evidence type="ECO:0000259" key="9">
    <source>
        <dbReference type="PROSITE" id="PS51755"/>
    </source>
</evidence>
<comment type="caution">
    <text evidence="10">The sequence shown here is derived from an EMBL/GenBank/DDBJ whole genome shotgun (WGS) entry which is preliminary data.</text>
</comment>
<dbReference type="Gene3D" id="3.40.50.2300">
    <property type="match status" value="1"/>
</dbReference>
<evidence type="ECO:0000313" key="11">
    <source>
        <dbReference type="Proteomes" id="UP000614272"/>
    </source>
</evidence>
<dbReference type="GO" id="GO:0003677">
    <property type="term" value="F:DNA binding"/>
    <property type="evidence" value="ECO:0007669"/>
    <property type="project" value="UniProtKB-KW"/>
</dbReference>
<dbReference type="PANTHER" id="PTHR48111:SF71">
    <property type="entry name" value="TRANSCRIPTIONAL REGULATORY PROTEIN PHOP"/>
    <property type="match status" value="1"/>
</dbReference>
<evidence type="ECO:0000259" key="8">
    <source>
        <dbReference type="PROSITE" id="PS50110"/>
    </source>
</evidence>
<dbReference type="Gene3D" id="6.10.250.690">
    <property type="match status" value="1"/>
</dbReference>
<dbReference type="InterPro" id="IPR011006">
    <property type="entry name" value="CheY-like_superfamily"/>
</dbReference>
<dbReference type="SMART" id="SM00448">
    <property type="entry name" value="REC"/>
    <property type="match status" value="1"/>
</dbReference>
<keyword evidence="1 6" id="KW-0597">Phosphoprotein</keyword>
<dbReference type="SUPFAM" id="SSF52172">
    <property type="entry name" value="CheY-like"/>
    <property type="match status" value="1"/>
</dbReference>
<keyword evidence="2" id="KW-0902">Two-component regulatory system</keyword>
<keyword evidence="3" id="KW-0805">Transcription regulation</keyword>
<sequence length="224" mass="25954">MRILIVEDDSRLLTQLDQLMQHNGYSVDLADDGEKALYLFKEYPYDLAIIDIGLPVLDGLELIRRVRQQKIISPILILTARDRWQEKVEGLEAGADDYLTKPFYNEELLARAKALIRRAAGQPNPALERGPIKLDTLSEEVFVNDKPVELTAYEYRVLEYLLMNPNKIVSKTQLTEHIYDQDFDLDSNVIEVFVGRLRKKLDPDNQIKPIETLRGRGYRINRQL</sequence>
<feature type="DNA-binding region" description="OmpR/PhoB-type" evidence="7">
    <location>
        <begin position="124"/>
        <end position="222"/>
    </location>
</feature>
<evidence type="ECO:0000256" key="5">
    <source>
        <dbReference type="ARBA" id="ARBA00023163"/>
    </source>
</evidence>
<dbReference type="PROSITE" id="PS51755">
    <property type="entry name" value="OMPR_PHOB"/>
    <property type="match status" value="1"/>
</dbReference>
<dbReference type="Gene3D" id="1.10.10.10">
    <property type="entry name" value="Winged helix-like DNA-binding domain superfamily/Winged helix DNA-binding domain"/>
    <property type="match status" value="1"/>
</dbReference>
<dbReference type="PROSITE" id="PS50110">
    <property type="entry name" value="RESPONSE_REGULATORY"/>
    <property type="match status" value="1"/>
</dbReference>
<dbReference type="InterPro" id="IPR001789">
    <property type="entry name" value="Sig_transdc_resp-reg_receiver"/>
</dbReference>
<dbReference type="CDD" id="cd00383">
    <property type="entry name" value="trans_reg_C"/>
    <property type="match status" value="1"/>
</dbReference>
<dbReference type="PANTHER" id="PTHR48111">
    <property type="entry name" value="REGULATOR OF RPOS"/>
    <property type="match status" value="1"/>
</dbReference>
<dbReference type="Pfam" id="PF00486">
    <property type="entry name" value="Trans_reg_C"/>
    <property type="match status" value="1"/>
</dbReference>
<dbReference type="CDD" id="cd19934">
    <property type="entry name" value="REC_OmpR_EcPhoP-like"/>
    <property type="match status" value="1"/>
</dbReference>
<proteinExistence type="predicted"/>
<keyword evidence="4 7" id="KW-0238">DNA-binding</keyword>
<accession>A0ABQ1R5D3</accession>
<evidence type="ECO:0000256" key="3">
    <source>
        <dbReference type="ARBA" id="ARBA00023015"/>
    </source>
</evidence>